<reference evidence="2" key="1">
    <citation type="submission" date="2019-10" db="EMBL/GenBank/DDBJ databases">
        <title>The sequence and de novo assembly of the wild yak genome.</title>
        <authorList>
            <person name="Liu Y."/>
        </authorList>
    </citation>
    <scope>NUCLEOTIDE SEQUENCE [LARGE SCALE GENOMIC DNA]</scope>
    <source>
        <strain evidence="2">WY2019</strain>
    </source>
</reference>
<evidence type="ECO:0000256" key="1">
    <source>
        <dbReference type="SAM" id="MobiDB-lite"/>
    </source>
</evidence>
<dbReference type="Proteomes" id="UP000322234">
    <property type="component" value="Unassembled WGS sequence"/>
</dbReference>
<evidence type="ECO:0000313" key="2">
    <source>
        <dbReference type="EMBL" id="MXQ91562.1"/>
    </source>
</evidence>
<name>A0A6B0RPT2_9CETA</name>
<feature type="region of interest" description="Disordered" evidence="1">
    <location>
        <begin position="79"/>
        <end position="125"/>
    </location>
</feature>
<sequence>MFRRLKEVTDDRKRSRDVDKSLSYHVRTRLADTCENSMYLKWFLIFRPTLIRVSWQSSLASRPAHSAWRVKEAAAPCPQARDSVKTSDKASGFHISSQSRHAGGGTEANSVPGGPWVSESGHRNASAVGAGRTREALCIHSGLTRAVSLLLLLQLGYSTVVHVENSDLPHPAAGRLPTTAHSLDAKMNVFRREKRDQVWQALRPRQAVREVLTQNVGPDL</sequence>
<dbReference type="AlphaFoldDB" id="A0A6B0RPT2"/>
<organism evidence="2 3">
    <name type="scientific">Bos mutus</name>
    <name type="common">wild yak</name>
    <dbReference type="NCBI Taxonomy" id="72004"/>
    <lineage>
        <taxon>Eukaryota</taxon>
        <taxon>Metazoa</taxon>
        <taxon>Chordata</taxon>
        <taxon>Craniata</taxon>
        <taxon>Vertebrata</taxon>
        <taxon>Euteleostomi</taxon>
        <taxon>Mammalia</taxon>
        <taxon>Eutheria</taxon>
        <taxon>Laurasiatheria</taxon>
        <taxon>Artiodactyla</taxon>
        <taxon>Ruminantia</taxon>
        <taxon>Pecora</taxon>
        <taxon>Bovidae</taxon>
        <taxon>Bovinae</taxon>
        <taxon>Bos</taxon>
    </lineage>
</organism>
<dbReference type="EMBL" id="VBQZ03000072">
    <property type="protein sequence ID" value="MXQ91562.1"/>
    <property type="molecule type" value="Genomic_DNA"/>
</dbReference>
<accession>A0A6B0RPT2</accession>
<proteinExistence type="predicted"/>
<gene>
    <name evidence="2" type="ORF">E5288_WYG001720</name>
</gene>
<evidence type="ECO:0000313" key="3">
    <source>
        <dbReference type="Proteomes" id="UP000322234"/>
    </source>
</evidence>
<protein>
    <submittedName>
        <fullName evidence="2">Uncharacterized protein</fullName>
    </submittedName>
</protein>
<comment type="caution">
    <text evidence="2">The sequence shown here is derived from an EMBL/GenBank/DDBJ whole genome shotgun (WGS) entry which is preliminary data.</text>
</comment>
<keyword evidence="3" id="KW-1185">Reference proteome</keyword>